<evidence type="ECO:0000313" key="3">
    <source>
        <dbReference type="Proteomes" id="UP000282433"/>
    </source>
</evidence>
<proteinExistence type="predicted"/>
<keyword evidence="1" id="KW-0472">Membrane</keyword>
<feature type="transmembrane region" description="Helical" evidence="1">
    <location>
        <begin position="145"/>
        <end position="171"/>
    </location>
</feature>
<accession>A0A447RXV9</accession>
<organism evidence="2 3">
    <name type="scientific">Klebsiella pneumoniae</name>
    <dbReference type="NCBI Taxonomy" id="573"/>
    <lineage>
        <taxon>Bacteria</taxon>
        <taxon>Pseudomonadati</taxon>
        <taxon>Pseudomonadota</taxon>
        <taxon>Gammaproteobacteria</taxon>
        <taxon>Enterobacterales</taxon>
        <taxon>Enterobacteriaceae</taxon>
        <taxon>Klebsiella/Raoultella group</taxon>
        <taxon>Klebsiella</taxon>
        <taxon>Klebsiella pneumoniae complex</taxon>
    </lineage>
</organism>
<evidence type="ECO:0000256" key="1">
    <source>
        <dbReference type="SAM" id="Phobius"/>
    </source>
</evidence>
<sequence length="201" mass="23002">MPSGREKISNIIFKKWFAGNPTREYHGVGIQCDTAPLAFFWQNGFANFGLHPFFYRRQPPFLAIGDRIVVVYQRKDNDVQALYNVSDGCAFLKNHPCYPGDRQMSLVYNLFYGMVMYLLILGMSLNNPYKPARGFGWLIQDSLDMLSLLLLSFGGILAVLELIGPTAWLLSHRVADWMKMRSAMRHYLQGAARHTALEEIM</sequence>
<name>A0A447RXV9_KLEPN</name>
<dbReference type="Proteomes" id="UP000282433">
    <property type="component" value="Chromosome"/>
</dbReference>
<feature type="transmembrane region" description="Helical" evidence="1">
    <location>
        <begin position="106"/>
        <end position="125"/>
    </location>
</feature>
<keyword evidence="1" id="KW-0812">Transmembrane</keyword>
<keyword evidence="1" id="KW-1133">Transmembrane helix</keyword>
<reference evidence="2 3" key="1">
    <citation type="submission" date="2018-12" db="EMBL/GenBank/DDBJ databases">
        <authorList>
            <consortium name="Pathogen Informatics"/>
        </authorList>
    </citation>
    <scope>NUCLEOTIDE SEQUENCE [LARGE SCALE GENOMIC DNA]</scope>
    <source>
        <strain evidence="2 3">NCTC13635</strain>
    </source>
</reference>
<gene>
    <name evidence="2" type="ORF">NCTC13635_04610</name>
</gene>
<evidence type="ECO:0008006" key="4">
    <source>
        <dbReference type="Google" id="ProtNLM"/>
    </source>
</evidence>
<evidence type="ECO:0000313" key="2">
    <source>
        <dbReference type="EMBL" id="VEB04659.1"/>
    </source>
</evidence>
<protein>
    <recommendedName>
        <fullName evidence="4">Lipoprotein</fullName>
    </recommendedName>
</protein>
<dbReference type="AlphaFoldDB" id="A0A447RXV9"/>
<dbReference type="EMBL" id="LR134162">
    <property type="protein sequence ID" value="VEB04659.1"/>
    <property type="molecule type" value="Genomic_DNA"/>
</dbReference>